<feature type="compositionally biased region" description="Polar residues" evidence="1">
    <location>
        <begin position="345"/>
        <end position="360"/>
    </location>
</feature>
<accession>A0A1H1RJR7</accession>
<feature type="transmembrane region" description="Helical" evidence="2">
    <location>
        <begin position="54"/>
        <end position="78"/>
    </location>
</feature>
<reference evidence="5" key="1">
    <citation type="submission" date="2016-10" db="EMBL/GenBank/DDBJ databases">
        <authorList>
            <person name="de Groot N.N."/>
        </authorList>
    </citation>
    <scope>NUCLEOTIDE SEQUENCE [LARGE SCALE GENOMIC DNA]</scope>
    <source>
        <strain evidence="5">CPCC 202695</strain>
    </source>
</reference>
<keyword evidence="2" id="KW-1133">Transmembrane helix</keyword>
<dbReference type="PANTHER" id="PTHR10983">
    <property type="entry name" value="1-ACYLGLYCEROL-3-PHOSPHATE ACYLTRANSFERASE-RELATED"/>
    <property type="match status" value="1"/>
</dbReference>
<gene>
    <name evidence="4" type="ORF">BCL57_003006</name>
    <name evidence="5" type="ORF">SAMN04489721_1184</name>
</gene>
<keyword evidence="5" id="KW-0012">Acyltransferase</keyword>
<dbReference type="PANTHER" id="PTHR10983:SF16">
    <property type="entry name" value="LYSOCARDIOLIPIN ACYLTRANSFERASE 1"/>
    <property type="match status" value="1"/>
</dbReference>
<evidence type="ECO:0000313" key="4">
    <source>
        <dbReference type="EMBL" id="MCP2368827.1"/>
    </source>
</evidence>
<dbReference type="AlphaFoldDB" id="A0A1H1RJR7"/>
<dbReference type="GO" id="GO:0016746">
    <property type="term" value="F:acyltransferase activity"/>
    <property type="evidence" value="ECO:0007669"/>
    <property type="project" value="UniProtKB-KW"/>
</dbReference>
<reference evidence="6" key="2">
    <citation type="submission" date="2016-10" db="EMBL/GenBank/DDBJ databases">
        <authorList>
            <person name="Varghese N."/>
            <person name="Submissions S."/>
        </authorList>
    </citation>
    <scope>NUCLEOTIDE SEQUENCE [LARGE SCALE GENOMIC DNA]</scope>
    <source>
        <strain evidence="6">CPCC 202695</strain>
    </source>
</reference>
<dbReference type="SMART" id="SM00563">
    <property type="entry name" value="PlsC"/>
    <property type="match status" value="1"/>
</dbReference>
<evidence type="ECO:0000256" key="1">
    <source>
        <dbReference type="SAM" id="MobiDB-lite"/>
    </source>
</evidence>
<keyword evidence="2" id="KW-0472">Membrane</keyword>
<dbReference type="Proteomes" id="UP000199482">
    <property type="component" value="Chromosome I"/>
</dbReference>
<dbReference type="RefSeq" id="WP_092670084.1">
    <property type="nucleotide sequence ID" value="NZ_BMDN01000006.1"/>
</dbReference>
<evidence type="ECO:0000256" key="2">
    <source>
        <dbReference type="SAM" id="Phobius"/>
    </source>
</evidence>
<name>A0A1H1RJR7_9MICO</name>
<dbReference type="EMBL" id="LT629755">
    <property type="protein sequence ID" value="SDS35938.1"/>
    <property type="molecule type" value="Genomic_DNA"/>
</dbReference>
<keyword evidence="5" id="KW-0808">Transferase</keyword>
<proteinExistence type="predicted"/>
<dbReference type="InterPro" id="IPR002123">
    <property type="entry name" value="Plipid/glycerol_acylTrfase"/>
</dbReference>
<feature type="domain" description="Phospholipid/glycerol acyltransferase" evidence="3">
    <location>
        <begin position="129"/>
        <end position="282"/>
    </location>
</feature>
<keyword evidence="7" id="KW-1185">Reference proteome</keyword>
<protein>
    <submittedName>
        <fullName evidence="4 5">Acyltransferase</fullName>
    </submittedName>
</protein>
<evidence type="ECO:0000313" key="6">
    <source>
        <dbReference type="Proteomes" id="UP000199482"/>
    </source>
</evidence>
<feature type="region of interest" description="Disordered" evidence="1">
    <location>
        <begin position="339"/>
        <end position="360"/>
    </location>
</feature>
<dbReference type="SUPFAM" id="SSF69593">
    <property type="entry name" value="Glycerol-3-phosphate (1)-acyltransferase"/>
    <property type="match status" value="1"/>
</dbReference>
<evidence type="ECO:0000313" key="5">
    <source>
        <dbReference type="EMBL" id="SDS35938.1"/>
    </source>
</evidence>
<dbReference type="EMBL" id="SODL02000006">
    <property type="protein sequence ID" value="MCP2368827.1"/>
    <property type="molecule type" value="Genomic_DNA"/>
</dbReference>
<evidence type="ECO:0000259" key="3">
    <source>
        <dbReference type="SMART" id="SM00563"/>
    </source>
</evidence>
<sequence length="360" mass="41376">MRVPPVWVRRLILAPLVVAAALAATALLPAWLVIAIALSIFIEPRLRTPRLLWMGYLYLLWDAAALVALFALWIASGFGWRIHTPRFRHLHYRLVARMLEFLFWNAYWVLRLDIDVRVPEGFHDDDRPRIIASRHAGPGDSFVLIHAVFHWFERSPRIVLKDTLQWDPAIDVVLNRLPNRFIAPPPAPGRRRPRDRDLPDRIRDLASDMGPRDALVIFPEGGNFTERRRRRAIDRLRAAGLSAAADRAARLQNVMAPRPAGFFAAIDAAIDADVFFVAHTGLDRIRTVVDVWRELPTDKVIVMRFWNVPRASIPADHEARTDWLMREWERIDDWIERHRPDGQDAVSSPPSRTAASDSTR</sequence>
<organism evidence="5 6">
    <name type="scientific">Agromyces flavus</name>
    <dbReference type="NCBI Taxonomy" id="589382"/>
    <lineage>
        <taxon>Bacteria</taxon>
        <taxon>Bacillati</taxon>
        <taxon>Actinomycetota</taxon>
        <taxon>Actinomycetes</taxon>
        <taxon>Micrococcales</taxon>
        <taxon>Microbacteriaceae</taxon>
        <taxon>Agromyces</taxon>
    </lineage>
</organism>
<dbReference type="Pfam" id="PF01553">
    <property type="entry name" value="Acyltransferase"/>
    <property type="match status" value="1"/>
</dbReference>
<feature type="transmembrane region" description="Helical" evidence="2">
    <location>
        <begin position="12"/>
        <end position="42"/>
    </location>
</feature>
<dbReference type="Proteomes" id="UP000893823">
    <property type="component" value="Unassembled WGS sequence"/>
</dbReference>
<dbReference type="GO" id="GO:0012505">
    <property type="term" value="C:endomembrane system"/>
    <property type="evidence" value="ECO:0007669"/>
    <property type="project" value="TreeGrafter"/>
</dbReference>
<evidence type="ECO:0000313" key="7">
    <source>
        <dbReference type="Proteomes" id="UP000893823"/>
    </source>
</evidence>
<keyword evidence="2" id="KW-0812">Transmembrane</keyword>
<reference evidence="4" key="3">
    <citation type="submission" date="2022-06" db="EMBL/GenBank/DDBJ databases">
        <title>Genomic Encyclopedia of Type Strains, Phase III (KMG-III): the genomes of soil and plant-associated and newly described type strains.</title>
        <authorList>
            <person name="Whitman W."/>
        </authorList>
    </citation>
    <scope>NUCLEOTIDE SEQUENCE</scope>
    <source>
        <strain evidence="4">CPCC 202695</strain>
    </source>
</reference>
<dbReference type="STRING" id="589382.SAMN04489721_1184"/>